<protein>
    <submittedName>
        <fullName evidence="1">YbbR family protein</fullName>
    </submittedName>
    <submittedName>
        <fullName evidence="2">YbbR-like protein</fullName>
    </submittedName>
</protein>
<accession>C9LSY6</accession>
<dbReference type="Proteomes" id="UP000011124">
    <property type="component" value="Chromosome"/>
</dbReference>
<reference evidence="1 4" key="2">
    <citation type="submission" date="2011-04" db="EMBL/GenBank/DDBJ databases">
        <title>The complete genome of Selenomonas sputigena DSM 20758.</title>
        <authorList>
            <consortium name="US DOE Joint Genome Institute (JGI-PGF)"/>
            <person name="Lucas S."/>
            <person name="Copeland A."/>
            <person name="Lapidus A."/>
            <person name="Bruce D."/>
            <person name="Goodwin L."/>
            <person name="Pitluck S."/>
            <person name="Peters L."/>
            <person name="Kyrpides N."/>
            <person name="Mavromatis K."/>
            <person name="Ivanova N."/>
            <person name="Ovchinnikova G."/>
            <person name="Teshima H."/>
            <person name="Detter J.C."/>
            <person name="Tapia R."/>
            <person name="Han C."/>
            <person name="Land M."/>
            <person name="Hauser L."/>
            <person name="Markowitz V."/>
            <person name="Cheng J.-F."/>
            <person name="Hugenholtz P."/>
            <person name="Woyke T."/>
            <person name="Wu D."/>
            <person name="Gronow S."/>
            <person name="Wellnitz S."/>
            <person name="Schneider S."/>
            <person name="Klenk H.-P."/>
            <person name="Eisen J.A."/>
        </authorList>
    </citation>
    <scope>NUCLEOTIDE SEQUENCE [LARGE SCALE GENOMIC DNA]</scope>
    <source>
        <strain evidence="1">ATCC 35185</strain>
        <strain evidence="4">ATCC 35185 / DSM 20758 / VPI D19B-28</strain>
    </source>
</reference>
<evidence type="ECO:0000313" key="3">
    <source>
        <dbReference type="Proteomes" id="UP000003505"/>
    </source>
</evidence>
<dbReference type="eggNOG" id="COG4856">
    <property type="taxonomic scope" value="Bacteria"/>
</dbReference>
<evidence type="ECO:0000313" key="1">
    <source>
        <dbReference type="EMBL" id="AEC00565.1"/>
    </source>
</evidence>
<dbReference type="RefSeq" id="WP_006191426.1">
    <property type="nucleotide sequence ID" value="NC_015437.1"/>
</dbReference>
<name>C9LSY6_SELS3</name>
<dbReference type="CDD" id="cd20206">
    <property type="entry name" value="YbbR"/>
    <property type="match status" value="1"/>
</dbReference>
<dbReference type="Gene3D" id="2.170.120.30">
    <property type="match status" value="1"/>
</dbReference>
<dbReference type="Pfam" id="PF07949">
    <property type="entry name" value="YbbR"/>
    <property type="match status" value="2"/>
</dbReference>
<evidence type="ECO:0000313" key="4">
    <source>
        <dbReference type="Proteomes" id="UP000011124"/>
    </source>
</evidence>
<dbReference type="KEGG" id="ssg:Selsp_1609"/>
<reference evidence="2 3" key="1">
    <citation type="submission" date="2009-09" db="EMBL/GenBank/DDBJ databases">
        <authorList>
            <person name="Weinstock G."/>
            <person name="Sodergren E."/>
            <person name="Clifton S."/>
            <person name="Fulton L."/>
            <person name="Fulton B."/>
            <person name="Courtney L."/>
            <person name="Fronick C."/>
            <person name="Harrison M."/>
            <person name="Strong C."/>
            <person name="Farmer C."/>
            <person name="Delahaunty K."/>
            <person name="Markovic C."/>
            <person name="Hall O."/>
            <person name="Minx P."/>
            <person name="Tomlinson C."/>
            <person name="Mitreva M."/>
            <person name="Nelson J."/>
            <person name="Hou S."/>
            <person name="Wollam A."/>
            <person name="Pepin K.H."/>
            <person name="Johnson M."/>
            <person name="Bhonagiri V."/>
            <person name="Nash W.E."/>
            <person name="Warren W."/>
            <person name="Chinwalla A."/>
            <person name="Mardis E.R."/>
            <person name="Wilson R.K."/>
        </authorList>
    </citation>
    <scope>NUCLEOTIDE SEQUENCE [LARGE SCALE GENOMIC DNA]</scope>
    <source>
        <strain evidence="2">ATCC 35185</strain>
        <strain evidence="3">ATCC 35185 / DSM 20758 / VPI D19B-28</strain>
    </source>
</reference>
<dbReference type="InterPro" id="IPR053154">
    <property type="entry name" value="c-di-AMP_regulator"/>
</dbReference>
<dbReference type="EMBL" id="CP002637">
    <property type="protein sequence ID" value="AEC00565.1"/>
    <property type="molecule type" value="Genomic_DNA"/>
</dbReference>
<dbReference type="OrthoDB" id="9814149at2"/>
<proteinExistence type="predicted"/>
<evidence type="ECO:0000313" key="2">
    <source>
        <dbReference type="EMBL" id="EEX78085.1"/>
    </source>
</evidence>
<dbReference type="STRING" id="546271.Selsp_1609"/>
<sequence length="318" mass="34266">MMTRLRALFQRNLPAKIIALVVAVVLWLFVMNEQNPQIEGSFTVAVDLRNVPEGYKVTQTEKSVKLKVRGARSFFVSSEREGFKAYADLEGLGSGEHEVKVKAVLPQGFELVDAQPETVSVTLDKIVRRAVRIDLIVTGSASAGYTVGKISQSANTTVIEGPESRVAEVDRVIGYVGLSGNRDDFTLQVPLTPINSDGKAVDDVELLARTVEVSVQLARGLTRKIVSVRPVLDDVLPEGFTLGEVQVEPTKIEIAGDAALISKVASIDTEKIVISDMKESGKKIVHLAIPNGVAISNREVTVTVELKPKAQAKGADAP</sequence>
<dbReference type="HOGENOM" id="CLU_039811_1_0_9"/>
<dbReference type="InterPro" id="IPR012505">
    <property type="entry name" value="YbbR"/>
</dbReference>
<dbReference type="Proteomes" id="UP000003505">
    <property type="component" value="Unassembled WGS sequence"/>
</dbReference>
<organism evidence="2 3">
    <name type="scientific">Selenomonas sputigena (strain ATCC 35185 / DSM 20758 / CCUG 44933 / VPI D19B-28)</name>
    <dbReference type="NCBI Taxonomy" id="546271"/>
    <lineage>
        <taxon>Bacteria</taxon>
        <taxon>Bacillati</taxon>
        <taxon>Bacillota</taxon>
        <taxon>Negativicutes</taxon>
        <taxon>Selenomonadales</taxon>
        <taxon>Selenomonadaceae</taxon>
        <taxon>Selenomonas</taxon>
    </lineage>
</organism>
<dbReference type="PANTHER" id="PTHR37804:SF1">
    <property type="entry name" value="CDAA REGULATORY PROTEIN CDAR"/>
    <property type="match status" value="1"/>
</dbReference>
<gene>
    <name evidence="1" type="ordered locus">Selsp_1609</name>
    <name evidence="2" type="ORF">SELSPUOL_00566</name>
</gene>
<keyword evidence="4" id="KW-1185">Reference proteome</keyword>
<dbReference type="AlphaFoldDB" id="C9LSY6"/>
<dbReference type="Gene3D" id="2.170.120.40">
    <property type="entry name" value="YbbR-like domain"/>
    <property type="match status" value="2"/>
</dbReference>
<dbReference type="EMBL" id="ACKP02000011">
    <property type="protein sequence ID" value="EEX78085.1"/>
    <property type="molecule type" value="Genomic_DNA"/>
</dbReference>
<dbReference type="PANTHER" id="PTHR37804">
    <property type="entry name" value="CDAA REGULATORY PROTEIN CDAR"/>
    <property type="match status" value="1"/>
</dbReference>